<gene>
    <name evidence="2" type="ORF">H3Z74_00450</name>
</gene>
<keyword evidence="1" id="KW-0732">Signal</keyword>
<dbReference type="AlphaFoldDB" id="A0A7H0LJB5"/>
<reference evidence="2 3" key="1">
    <citation type="submission" date="2020-09" db="EMBL/GenBank/DDBJ databases">
        <title>Sphingomonas sp., a new species isolated from pork steak.</title>
        <authorList>
            <person name="Heidler von Heilborn D."/>
        </authorList>
    </citation>
    <scope>NUCLEOTIDE SEQUENCE [LARGE SCALE GENOMIC DNA]</scope>
    <source>
        <strain evidence="3">S8-3T</strain>
    </source>
</reference>
<sequence length="462" mass="47913">MKRMLFGAMPVALLAGAPVPAQQTPAAPVSPTIASGVAVFSPTAEQVALIEQAKRVGATDVTTASGPDGGMILGGKLDGRRFSLGVPRGWNRQLLLFAGGYATPGAQPTLPDDPIVKDPAAGMLRDAYGQGFAAGVTIYDKNGIGTETATRNLLALRAFAGRLGASRAYLAGGSMGGNIVLSLIEQHPRAFVGATALCGVTHGWLSEIGALADMRAAYTVLTAGTPYALPGGQDVTRSGLPVTPPAGDTTDGDAFRAAQKLKLAAPVLALFTAARTHPDGPEARIIRQVAAIGGFAPDVVAVATPLYVAALGMDDIVATMGGLPVGNVGKLYRPVEMAAAETAAFNAKIQRFQADPRATAYARKWHEATGRFSIPLVTVHQTIDSLVPFSQSEALGRIVARAGNGRNLIQYAVPPTRMKLPIPGDFEGYTHCGFTSEQGAGAFRVLRSWVETGKRPAPDAIK</sequence>
<evidence type="ECO:0000313" key="3">
    <source>
        <dbReference type="Proteomes" id="UP000516148"/>
    </source>
</evidence>
<name>A0A7H0LJB5_9SPHN</name>
<dbReference type="EMBL" id="CP061038">
    <property type="protein sequence ID" value="QNQ09768.1"/>
    <property type="molecule type" value="Genomic_DNA"/>
</dbReference>
<dbReference type="RefSeq" id="WP_187762077.1">
    <property type="nucleotide sequence ID" value="NZ_CP061038.1"/>
</dbReference>
<feature type="signal peptide" evidence="1">
    <location>
        <begin position="1"/>
        <end position="23"/>
    </location>
</feature>
<dbReference type="Gene3D" id="3.40.50.1820">
    <property type="entry name" value="alpha/beta hydrolase"/>
    <property type="match status" value="1"/>
</dbReference>
<dbReference type="Proteomes" id="UP000516148">
    <property type="component" value="Chromosome"/>
</dbReference>
<feature type="chain" id="PRO_5028954347" description="Alpha/beta hydrolase" evidence="1">
    <location>
        <begin position="24"/>
        <end position="462"/>
    </location>
</feature>
<protein>
    <recommendedName>
        <fullName evidence="4">Alpha/beta hydrolase</fullName>
    </recommendedName>
</protein>
<dbReference type="InterPro" id="IPR029058">
    <property type="entry name" value="AB_hydrolase_fold"/>
</dbReference>
<keyword evidence="3" id="KW-1185">Reference proteome</keyword>
<evidence type="ECO:0000313" key="2">
    <source>
        <dbReference type="EMBL" id="QNQ09768.1"/>
    </source>
</evidence>
<dbReference type="KEGG" id="spap:H3Z74_00450"/>
<evidence type="ECO:0008006" key="4">
    <source>
        <dbReference type="Google" id="ProtNLM"/>
    </source>
</evidence>
<accession>A0A7H0LJB5</accession>
<organism evidence="2 3">
    <name type="scientific">Sphingomonas alpina</name>
    <dbReference type="NCBI Taxonomy" id="653931"/>
    <lineage>
        <taxon>Bacteria</taxon>
        <taxon>Pseudomonadati</taxon>
        <taxon>Pseudomonadota</taxon>
        <taxon>Alphaproteobacteria</taxon>
        <taxon>Sphingomonadales</taxon>
        <taxon>Sphingomonadaceae</taxon>
        <taxon>Sphingomonas</taxon>
    </lineage>
</organism>
<proteinExistence type="predicted"/>
<dbReference type="SUPFAM" id="SSF53474">
    <property type="entry name" value="alpha/beta-Hydrolases"/>
    <property type="match status" value="1"/>
</dbReference>
<evidence type="ECO:0000256" key="1">
    <source>
        <dbReference type="SAM" id="SignalP"/>
    </source>
</evidence>